<organism evidence="2 3">
    <name type="scientific">Arabidopsis thaliana</name>
    <name type="common">Mouse-ear cress</name>
    <dbReference type="NCBI Taxonomy" id="3702"/>
    <lineage>
        <taxon>Eukaryota</taxon>
        <taxon>Viridiplantae</taxon>
        <taxon>Streptophyta</taxon>
        <taxon>Embryophyta</taxon>
        <taxon>Tracheophyta</taxon>
        <taxon>Spermatophyta</taxon>
        <taxon>Magnoliopsida</taxon>
        <taxon>eudicotyledons</taxon>
        <taxon>Gunneridae</taxon>
        <taxon>Pentapetalae</taxon>
        <taxon>rosids</taxon>
        <taxon>malvids</taxon>
        <taxon>Brassicales</taxon>
        <taxon>Brassicaceae</taxon>
        <taxon>Camelineae</taxon>
        <taxon>Arabidopsis</taxon>
    </lineage>
</organism>
<protein>
    <submittedName>
        <fullName evidence="2">Uncharacterized protein</fullName>
    </submittedName>
</protein>
<gene>
    <name evidence="2" type="ORF">C24_LOCUS17643</name>
</gene>
<evidence type="ECO:0000256" key="1">
    <source>
        <dbReference type="SAM" id="MobiDB-lite"/>
    </source>
</evidence>
<reference evidence="2 3" key="1">
    <citation type="submission" date="2019-12" db="EMBL/GenBank/DDBJ databases">
        <authorList>
            <person name="Jiao W.-B."/>
            <person name="Schneeberger K."/>
        </authorList>
    </citation>
    <scope>NUCLEOTIDE SEQUENCE [LARGE SCALE GENOMIC DNA]</scope>
    <source>
        <strain evidence="3">cv. C24</strain>
    </source>
</reference>
<accession>A0A5S9XS12</accession>
<sequence>MKYLQEEGSKSDEEDRKSSLEAMEKTNVDLELWKESSENLFNNVLVKRKMGKPLL</sequence>
<dbReference type="AlphaFoldDB" id="A0A5S9XS12"/>
<proteinExistence type="predicted"/>
<dbReference type="OrthoDB" id="1113538at2759"/>
<name>A0A5S9XS12_ARATH</name>
<feature type="region of interest" description="Disordered" evidence="1">
    <location>
        <begin position="1"/>
        <end position="21"/>
    </location>
</feature>
<evidence type="ECO:0000313" key="3">
    <source>
        <dbReference type="Proteomes" id="UP000434276"/>
    </source>
</evidence>
<dbReference type="ExpressionAtlas" id="A0A5S9XS12">
    <property type="expression patterns" value="baseline and differential"/>
</dbReference>
<dbReference type="EMBL" id="CACSHJ010000095">
    <property type="protein sequence ID" value="CAA0394732.1"/>
    <property type="molecule type" value="Genomic_DNA"/>
</dbReference>
<dbReference type="Proteomes" id="UP000434276">
    <property type="component" value="Unassembled WGS sequence"/>
</dbReference>
<evidence type="ECO:0000313" key="2">
    <source>
        <dbReference type="EMBL" id="CAA0394732.1"/>
    </source>
</evidence>